<dbReference type="SUPFAM" id="SSF90123">
    <property type="entry name" value="ABC transporter transmembrane region"/>
    <property type="match status" value="1"/>
</dbReference>
<dbReference type="SMART" id="SM00382">
    <property type="entry name" value="AAA"/>
    <property type="match status" value="1"/>
</dbReference>
<dbReference type="InterPro" id="IPR003439">
    <property type="entry name" value="ABC_transporter-like_ATP-bd"/>
</dbReference>
<evidence type="ECO:0000256" key="7">
    <source>
        <dbReference type="ARBA" id="ARBA00022989"/>
    </source>
</evidence>
<dbReference type="GO" id="GO:0140359">
    <property type="term" value="F:ABC-type transporter activity"/>
    <property type="evidence" value="ECO:0007669"/>
    <property type="project" value="InterPro"/>
</dbReference>
<evidence type="ECO:0000256" key="2">
    <source>
        <dbReference type="ARBA" id="ARBA00022448"/>
    </source>
</evidence>
<dbReference type="InterPro" id="IPR039421">
    <property type="entry name" value="Type_1_exporter"/>
</dbReference>
<feature type="domain" description="ABC transporter" evidence="10">
    <location>
        <begin position="335"/>
        <end position="570"/>
    </location>
</feature>
<dbReference type="PROSITE" id="PS50929">
    <property type="entry name" value="ABC_TM1F"/>
    <property type="match status" value="1"/>
</dbReference>
<dbReference type="AlphaFoldDB" id="A0A923JYQ1"/>
<evidence type="ECO:0000256" key="9">
    <source>
        <dbReference type="SAM" id="Phobius"/>
    </source>
</evidence>
<dbReference type="PROSITE" id="PS50893">
    <property type="entry name" value="ABC_TRANSPORTER_2"/>
    <property type="match status" value="1"/>
</dbReference>
<evidence type="ECO:0000256" key="1">
    <source>
        <dbReference type="ARBA" id="ARBA00004651"/>
    </source>
</evidence>
<comment type="subcellular location">
    <subcellularLocation>
        <location evidence="1">Cell membrane</location>
        <topology evidence="1">Multi-pass membrane protein</topology>
    </subcellularLocation>
</comment>
<feature type="transmembrane region" description="Helical" evidence="9">
    <location>
        <begin position="157"/>
        <end position="176"/>
    </location>
</feature>
<dbReference type="GO" id="GO:0005524">
    <property type="term" value="F:ATP binding"/>
    <property type="evidence" value="ECO:0007669"/>
    <property type="project" value="UniProtKB-KW"/>
</dbReference>
<dbReference type="Pfam" id="PF00664">
    <property type="entry name" value="ABC_membrane"/>
    <property type="match status" value="1"/>
</dbReference>
<evidence type="ECO:0000256" key="4">
    <source>
        <dbReference type="ARBA" id="ARBA00022692"/>
    </source>
</evidence>
<dbReference type="Gene3D" id="1.20.1560.10">
    <property type="entry name" value="ABC transporter type 1, transmembrane domain"/>
    <property type="match status" value="1"/>
</dbReference>
<protein>
    <submittedName>
        <fullName evidence="12">ABC transporter ATP-binding protein</fullName>
    </submittedName>
</protein>
<proteinExistence type="predicted"/>
<keyword evidence="3" id="KW-1003">Cell membrane</keyword>
<keyword evidence="6 12" id="KW-0067">ATP-binding</keyword>
<evidence type="ECO:0000256" key="6">
    <source>
        <dbReference type="ARBA" id="ARBA00022840"/>
    </source>
</evidence>
<feature type="transmembrane region" description="Helical" evidence="9">
    <location>
        <begin position="52"/>
        <end position="69"/>
    </location>
</feature>
<dbReference type="RefSeq" id="WP_186732814.1">
    <property type="nucleotide sequence ID" value="NZ_JABWRJ020000001.1"/>
</dbReference>
<dbReference type="InterPro" id="IPR003593">
    <property type="entry name" value="AAA+_ATPase"/>
</dbReference>
<feature type="transmembrane region" description="Helical" evidence="9">
    <location>
        <begin position="20"/>
        <end position="40"/>
    </location>
</feature>
<dbReference type="PANTHER" id="PTHR24221">
    <property type="entry name" value="ATP-BINDING CASSETTE SUB-FAMILY B"/>
    <property type="match status" value="1"/>
</dbReference>
<dbReference type="FunFam" id="3.40.50.300:FF:000221">
    <property type="entry name" value="Multidrug ABC transporter ATP-binding protein"/>
    <property type="match status" value="1"/>
</dbReference>
<feature type="transmembrane region" description="Helical" evidence="9">
    <location>
        <begin position="130"/>
        <end position="151"/>
    </location>
</feature>
<evidence type="ECO:0000259" key="11">
    <source>
        <dbReference type="PROSITE" id="PS50929"/>
    </source>
</evidence>
<keyword evidence="2" id="KW-0813">Transport</keyword>
<evidence type="ECO:0000256" key="8">
    <source>
        <dbReference type="ARBA" id="ARBA00023136"/>
    </source>
</evidence>
<comment type="caution">
    <text evidence="12">The sequence shown here is derived from an EMBL/GenBank/DDBJ whole genome shotgun (WGS) entry which is preliminary data.</text>
</comment>
<reference evidence="12" key="2">
    <citation type="submission" date="2020-07" db="EMBL/GenBank/DDBJ databases">
        <authorList>
            <person name="Lood C."/>
            <person name="Girard L."/>
        </authorList>
    </citation>
    <scope>NUCLEOTIDE SEQUENCE</scope>
    <source>
        <strain evidence="12">BW13M1</strain>
    </source>
</reference>
<evidence type="ECO:0000256" key="5">
    <source>
        <dbReference type="ARBA" id="ARBA00022741"/>
    </source>
</evidence>
<keyword evidence="8 9" id="KW-0472">Membrane</keyword>
<accession>A0A923JYQ1</accession>
<dbReference type="Gene3D" id="3.40.50.300">
    <property type="entry name" value="P-loop containing nucleotide triphosphate hydrolases"/>
    <property type="match status" value="1"/>
</dbReference>
<reference evidence="12" key="1">
    <citation type="journal article" date="2020" name="Microorganisms">
        <title>Reliable Identification of Environmental Pseudomonas Isolates Using the rpoD Gene.</title>
        <authorList>
            <consortium name="The Broad Institute Genome Sequencing Platform"/>
            <person name="Girard L."/>
            <person name="Lood C."/>
            <person name="Rokni-Zadeh H."/>
            <person name="van Noort V."/>
            <person name="Lavigne R."/>
            <person name="De Mot R."/>
        </authorList>
    </citation>
    <scope>NUCLEOTIDE SEQUENCE</scope>
    <source>
        <strain evidence="12">BW13M1</strain>
    </source>
</reference>
<organism evidence="12">
    <name type="scientific">Pseudomonas peradeniyensis</name>
    <dbReference type="NCBI Taxonomy" id="2745488"/>
    <lineage>
        <taxon>Bacteria</taxon>
        <taxon>Pseudomonadati</taxon>
        <taxon>Pseudomonadota</taxon>
        <taxon>Gammaproteobacteria</taxon>
        <taxon>Pseudomonadales</taxon>
        <taxon>Pseudomonadaceae</taxon>
        <taxon>Pseudomonas</taxon>
    </lineage>
</organism>
<dbReference type="PROSITE" id="PS00211">
    <property type="entry name" value="ABC_TRANSPORTER_1"/>
    <property type="match status" value="1"/>
</dbReference>
<evidence type="ECO:0000256" key="3">
    <source>
        <dbReference type="ARBA" id="ARBA00022475"/>
    </source>
</evidence>
<dbReference type="InterPro" id="IPR027417">
    <property type="entry name" value="P-loop_NTPase"/>
</dbReference>
<dbReference type="GO" id="GO:0034040">
    <property type="term" value="F:ATPase-coupled lipid transmembrane transporter activity"/>
    <property type="evidence" value="ECO:0007669"/>
    <property type="project" value="TreeGrafter"/>
</dbReference>
<feature type="transmembrane region" description="Helical" evidence="9">
    <location>
        <begin position="240"/>
        <end position="262"/>
    </location>
</feature>
<gene>
    <name evidence="12" type="ORF">HU751_08630</name>
</gene>
<dbReference type="InterPro" id="IPR017871">
    <property type="entry name" value="ABC_transporter-like_CS"/>
</dbReference>
<dbReference type="InterPro" id="IPR011527">
    <property type="entry name" value="ABC1_TM_dom"/>
</dbReference>
<sequence length="589" mass="62886">MLGIFVRLLGADAVFLRRYLRLALVYGVLCGLTIVTLMPILRHLLGNQLEAAGQWLALLALGVVVCWYLRRRVEKAGIAVGIAVLRGGRQRLGEHVGTLPVGWFSAANTARLSHVTTQGMMEIAQLPAHVFTPLFTGVVTPLVILVALLLVDLRLGLVALVSLPLLALVMLATMRLGQRADQRYQRDTAQTSQRMVEFAQAQSVLRAFNGEQGGTRFLEQAVAQQQQAARKLIQLSALSSVLNVWAVQASFAALLVVATLWLGEQAGAAFDSAAVIATLVALVLATRFIDPLLDVAGYSEVLRGTRGQLQAVAELLAVEPLPEPAAPQSPADGSVQLEQVGFRYGDDQPEVLREVSLDIAPGSMTALVGASGSGKTTLVRLIARFFDVTQGRVKVGGVDVRQMSAEQLAGQISQIFQDAYLFQGSIAHNIRLGKPDASEAEVLEAARLAGVQEILERLPEGLHTPVGEGGARLSGGERQRISIARALIKDAPILLIDEATAALDAENQAAIAEALARLRGKRTLIVIAHQLSTVAMADQIVVLDQGRIREQGAHAQLAAEGGLYAHFLEQRRAAKGWRIGEAAGDGVTA</sequence>
<dbReference type="Pfam" id="PF00005">
    <property type="entry name" value="ABC_tran"/>
    <property type="match status" value="1"/>
</dbReference>
<dbReference type="PANTHER" id="PTHR24221:SF654">
    <property type="entry name" value="ATP-BINDING CASSETTE SUB-FAMILY B MEMBER 6"/>
    <property type="match status" value="1"/>
</dbReference>
<feature type="domain" description="ABC transmembrane type-1" evidence="11">
    <location>
        <begin position="22"/>
        <end position="304"/>
    </location>
</feature>
<keyword evidence="7 9" id="KW-1133">Transmembrane helix</keyword>
<name>A0A923JYQ1_9PSED</name>
<dbReference type="InterPro" id="IPR036640">
    <property type="entry name" value="ABC1_TM_sf"/>
</dbReference>
<dbReference type="GO" id="GO:0005886">
    <property type="term" value="C:plasma membrane"/>
    <property type="evidence" value="ECO:0007669"/>
    <property type="project" value="UniProtKB-SubCell"/>
</dbReference>
<evidence type="ECO:0000259" key="10">
    <source>
        <dbReference type="PROSITE" id="PS50893"/>
    </source>
</evidence>
<keyword evidence="4 9" id="KW-0812">Transmembrane</keyword>
<dbReference type="SUPFAM" id="SSF52540">
    <property type="entry name" value="P-loop containing nucleoside triphosphate hydrolases"/>
    <property type="match status" value="1"/>
</dbReference>
<dbReference type="GO" id="GO:0016887">
    <property type="term" value="F:ATP hydrolysis activity"/>
    <property type="evidence" value="ECO:0007669"/>
    <property type="project" value="InterPro"/>
</dbReference>
<keyword evidence="5" id="KW-0547">Nucleotide-binding</keyword>
<evidence type="ECO:0000313" key="12">
    <source>
        <dbReference type="EMBL" id="MBC3445837.1"/>
    </source>
</evidence>
<dbReference type="EMBL" id="JABWRJ010000008">
    <property type="protein sequence ID" value="MBC3445837.1"/>
    <property type="molecule type" value="Genomic_DNA"/>
</dbReference>